<evidence type="ECO:0000313" key="10">
    <source>
        <dbReference type="EMBL" id="RWS27533.1"/>
    </source>
</evidence>
<comment type="subcellular location">
    <subcellularLocation>
        <location evidence="2">Endoplasmic reticulum membrane</location>
    </subcellularLocation>
</comment>
<dbReference type="InterPro" id="IPR050196">
    <property type="entry name" value="Cytochrome_P450_Monoox"/>
</dbReference>
<evidence type="ECO:0000256" key="9">
    <source>
        <dbReference type="SAM" id="MobiDB-lite"/>
    </source>
</evidence>
<dbReference type="InterPro" id="IPR001128">
    <property type="entry name" value="Cyt_P450"/>
</dbReference>
<keyword evidence="7" id="KW-0503">Monooxygenase</keyword>
<keyword evidence="6" id="KW-0408">Iron</keyword>
<evidence type="ECO:0000256" key="5">
    <source>
        <dbReference type="ARBA" id="ARBA00022824"/>
    </source>
</evidence>
<sequence length="189" mass="21863">MSVIERRETRLQNSQQNNTCKDEDDEDEQRTHNNNGFNKNHRKPFLDNLLQLHFANPLQFTKVNIRDEVNTFLTAGHHTTSIALTFTVYLLGLHHDIQDKVYNEISEAFDGQRLRLNAVYKLKYLDAVIRESLRLYPPVPIVGRVTSHDTTVGEYVIPKGVSCAIPIMAIQRDPNVYAEPERFNPSRFL</sequence>
<evidence type="ECO:0000313" key="11">
    <source>
        <dbReference type="Proteomes" id="UP000288716"/>
    </source>
</evidence>
<dbReference type="Proteomes" id="UP000288716">
    <property type="component" value="Unassembled WGS sequence"/>
</dbReference>
<keyword evidence="4" id="KW-0349">Heme</keyword>
<proteinExistence type="inferred from homology"/>
<evidence type="ECO:0000256" key="2">
    <source>
        <dbReference type="ARBA" id="ARBA00004586"/>
    </source>
</evidence>
<dbReference type="PANTHER" id="PTHR24291">
    <property type="entry name" value="CYTOCHROME P450 FAMILY 4"/>
    <property type="match status" value="1"/>
</dbReference>
<dbReference type="PRINTS" id="PR00463">
    <property type="entry name" value="EP450I"/>
</dbReference>
<dbReference type="AlphaFoldDB" id="A0A443SJ33"/>
<dbReference type="Gene3D" id="1.10.630.10">
    <property type="entry name" value="Cytochrome P450"/>
    <property type="match status" value="1"/>
</dbReference>
<reference evidence="10 11" key="1">
    <citation type="journal article" date="2018" name="Gigascience">
        <title>Genomes of trombidid mites reveal novel predicted allergens and laterally-transferred genes associated with secondary metabolism.</title>
        <authorList>
            <person name="Dong X."/>
            <person name="Chaisiri K."/>
            <person name="Xia D."/>
            <person name="Armstrong S.D."/>
            <person name="Fang Y."/>
            <person name="Donnelly M.J."/>
            <person name="Kadowaki T."/>
            <person name="McGarry J.W."/>
            <person name="Darby A.C."/>
            <person name="Makepeace B.L."/>
        </authorList>
    </citation>
    <scope>NUCLEOTIDE SEQUENCE [LARGE SCALE GENOMIC DNA]</scope>
    <source>
        <strain evidence="10">UoL-UT</strain>
    </source>
</reference>
<evidence type="ECO:0000256" key="3">
    <source>
        <dbReference type="ARBA" id="ARBA00010617"/>
    </source>
</evidence>
<dbReference type="STRING" id="299467.A0A443SJ33"/>
<dbReference type="GO" id="GO:0005789">
    <property type="term" value="C:endoplasmic reticulum membrane"/>
    <property type="evidence" value="ECO:0007669"/>
    <property type="project" value="UniProtKB-SubCell"/>
</dbReference>
<feature type="non-terminal residue" evidence="10">
    <location>
        <position position="189"/>
    </location>
</feature>
<keyword evidence="8" id="KW-0472">Membrane</keyword>
<comment type="similarity">
    <text evidence="3">Belongs to the cytochrome P450 family.</text>
</comment>
<dbReference type="EMBL" id="NCKV01001948">
    <property type="protein sequence ID" value="RWS27533.1"/>
    <property type="molecule type" value="Genomic_DNA"/>
</dbReference>
<dbReference type="OrthoDB" id="6433301at2759"/>
<dbReference type="InterPro" id="IPR036396">
    <property type="entry name" value="Cyt_P450_sf"/>
</dbReference>
<dbReference type="PRINTS" id="PR00385">
    <property type="entry name" value="P450"/>
</dbReference>
<evidence type="ECO:0000256" key="6">
    <source>
        <dbReference type="ARBA" id="ARBA00023004"/>
    </source>
</evidence>
<feature type="compositionally biased region" description="Basic and acidic residues" evidence="9">
    <location>
        <begin position="1"/>
        <end position="10"/>
    </location>
</feature>
<keyword evidence="11" id="KW-1185">Reference proteome</keyword>
<evidence type="ECO:0000256" key="4">
    <source>
        <dbReference type="ARBA" id="ARBA00022617"/>
    </source>
</evidence>
<organism evidence="10 11">
    <name type="scientific">Leptotrombidium deliense</name>
    <dbReference type="NCBI Taxonomy" id="299467"/>
    <lineage>
        <taxon>Eukaryota</taxon>
        <taxon>Metazoa</taxon>
        <taxon>Ecdysozoa</taxon>
        <taxon>Arthropoda</taxon>
        <taxon>Chelicerata</taxon>
        <taxon>Arachnida</taxon>
        <taxon>Acari</taxon>
        <taxon>Acariformes</taxon>
        <taxon>Trombidiformes</taxon>
        <taxon>Prostigmata</taxon>
        <taxon>Anystina</taxon>
        <taxon>Parasitengona</taxon>
        <taxon>Trombiculoidea</taxon>
        <taxon>Trombiculidae</taxon>
        <taxon>Leptotrombidium</taxon>
    </lineage>
</organism>
<dbReference type="GO" id="GO:0005506">
    <property type="term" value="F:iron ion binding"/>
    <property type="evidence" value="ECO:0007669"/>
    <property type="project" value="InterPro"/>
</dbReference>
<feature type="region of interest" description="Disordered" evidence="9">
    <location>
        <begin position="1"/>
        <end position="40"/>
    </location>
</feature>
<dbReference type="SUPFAM" id="SSF48264">
    <property type="entry name" value="Cytochrome P450"/>
    <property type="match status" value="1"/>
</dbReference>
<keyword evidence="4" id="KW-0479">Metal-binding</keyword>
<name>A0A443SJ33_9ACAR</name>
<dbReference type="InterPro" id="IPR002401">
    <property type="entry name" value="Cyt_P450_E_grp-I"/>
</dbReference>
<dbReference type="GO" id="GO:0004497">
    <property type="term" value="F:monooxygenase activity"/>
    <property type="evidence" value="ECO:0007669"/>
    <property type="project" value="UniProtKB-KW"/>
</dbReference>
<evidence type="ECO:0000256" key="8">
    <source>
        <dbReference type="ARBA" id="ARBA00023136"/>
    </source>
</evidence>
<comment type="caution">
    <text evidence="10">The sequence shown here is derived from an EMBL/GenBank/DDBJ whole genome shotgun (WGS) entry which is preliminary data.</text>
</comment>
<gene>
    <name evidence="10" type="ORF">B4U80_00878</name>
</gene>
<comment type="cofactor">
    <cofactor evidence="1">
        <name>heme</name>
        <dbReference type="ChEBI" id="CHEBI:30413"/>
    </cofactor>
</comment>
<evidence type="ECO:0000256" key="1">
    <source>
        <dbReference type="ARBA" id="ARBA00001971"/>
    </source>
</evidence>
<protein>
    <submittedName>
        <fullName evidence="10">Cytochrome P450 4c3-like protein</fullName>
    </submittedName>
</protein>
<dbReference type="GO" id="GO:0020037">
    <property type="term" value="F:heme binding"/>
    <property type="evidence" value="ECO:0007669"/>
    <property type="project" value="InterPro"/>
</dbReference>
<dbReference type="Pfam" id="PF00067">
    <property type="entry name" value="p450"/>
    <property type="match status" value="1"/>
</dbReference>
<keyword evidence="7" id="KW-0560">Oxidoreductase</keyword>
<accession>A0A443SJ33</accession>
<keyword evidence="5" id="KW-0256">Endoplasmic reticulum</keyword>
<dbReference type="PANTHER" id="PTHR24291:SF189">
    <property type="entry name" value="CYTOCHROME P450 4C3-RELATED"/>
    <property type="match status" value="1"/>
</dbReference>
<evidence type="ECO:0000256" key="7">
    <source>
        <dbReference type="ARBA" id="ARBA00023033"/>
    </source>
</evidence>
<dbReference type="GO" id="GO:0016705">
    <property type="term" value="F:oxidoreductase activity, acting on paired donors, with incorporation or reduction of molecular oxygen"/>
    <property type="evidence" value="ECO:0007669"/>
    <property type="project" value="InterPro"/>
</dbReference>
<dbReference type="VEuPathDB" id="VectorBase:LDEU004508"/>